<dbReference type="Proteomes" id="UP001432222">
    <property type="component" value="Chromosome"/>
</dbReference>
<accession>A0ABZ1U8W9</accession>
<protein>
    <submittedName>
        <fullName evidence="2">Uncharacterized protein</fullName>
    </submittedName>
</protein>
<dbReference type="RefSeq" id="WP_328958180.1">
    <property type="nucleotide sequence ID" value="NZ_CP108110.1"/>
</dbReference>
<keyword evidence="3" id="KW-1185">Reference proteome</keyword>
<evidence type="ECO:0000313" key="3">
    <source>
        <dbReference type="Proteomes" id="UP001432222"/>
    </source>
</evidence>
<organism evidence="2 3">
    <name type="scientific">Kitasatospora purpeofusca</name>
    <dbReference type="NCBI Taxonomy" id="67352"/>
    <lineage>
        <taxon>Bacteria</taxon>
        <taxon>Bacillati</taxon>
        <taxon>Actinomycetota</taxon>
        <taxon>Actinomycetes</taxon>
        <taxon>Kitasatosporales</taxon>
        <taxon>Streptomycetaceae</taxon>
        <taxon>Kitasatospora</taxon>
    </lineage>
</organism>
<name>A0ABZ1U8W9_9ACTN</name>
<evidence type="ECO:0000313" key="2">
    <source>
        <dbReference type="EMBL" id="WUQ87622.1"/>
    </source>
</evidence>
<dbReference type="EMBL" id="CP108110">
    <property type="protein sequence ID" value="WUQ87622.1"/>
    <property type="molecule type" value="Genomic_DNA"/>
</dbReference>
<evidence type="ECO:0000256" key="1">
    <source>
        <dbReference type="SAM" id="MobiDB-lite"/>
    </source>
</evidence>
<sequence>MSERRDRRRLHARARALGVPIGQARRPVSLRRPGPPVVEPAWPRTALPDRDEAPVVVRAMPPALVTCCTVSRDRQVTDGGTVVMLTRHTADCPIWSAR</sequence>
<reference evidence="2" key="1">
    <citation type="submission" date="2022-10" db="EMBL/GenBank/DDBJ databases">
        <title>The complete genomes of actinobacterial strains from the NBC collection.</title>
        <authorList>
            <person name="Joergensen T.S."/>
            <person name="Alvarez Arevalo M."/>
            <person name="Sterndorff E.B."/>
            <person name="Faurdal D."/>
            <person name="Vuksanovic O."/>
            <person name="Mourched A.-S."/>
            <person name="Charusanti P."/>
            <person name="Shaw S."/>
            <person name="Blin K."/>
            <person name="Weber T."/>
        </authorList>
    </citation>
    <scope>NUCLEOTIDE SEQUENCE</scope>
    <source>
        <strain evidence="2">NBC_00222</strain>
    </source>
</reference>
<feature type="region of interest" description="Disordered" evidence="1">
    <location>
        <begin position="24"/>
        <end position="45"/>
    </location>
</feature>
<gene>
    <name evidence="2" type="ORF">OHA16_34405</name>
</gene>
<proteinExistence type="predicted"/>